<evidence type="ECO:0000313" key="3">
    <source>
        <dbReference type="EMBL" id="KAF4360905.1"/>
    </source>
</evidence>
<dbReference type="InterPro" id="IPR000008">
    <property type="entry name" value="C2_dom"/>
</dbReference>
<sequence>MECRPLEITLISASDLKDVNLLSKMDVYAVVSISGDNAKKQKTPVDKDSGSNPKWNYTVKFTVYESAVQQNMLTLKIKLVSDRSFGDKEIGEVQVPIKELLDNYKDGSGEKRMSYSVRLPNGKAKGNLNFAYKFGEKFTAQAPVQPAYKAAAGEPVMAYPPGHAAGPSHGYPAPGGYPPAGAYPYPPQAGYAPPHPQAGYGPPPPQAGYGYPPAAAPGYGYPPAYPVQQPGYGYPPQKPKRNGGNMALGLGAGLLGGLLVGDMISDASDMGGFDDGGFDF</sequence>
<dbReference type="PROSITE" id="PS50004">
    <property type="entry name" value="C2"/>
    <property type="match status" value="1"/>
</dbReference>
<dbReference type="AlphaFoldDB" id="A0A7J6ERB1"/>
<accession>A0A7J6ERB1</accession>
<dbReference type="Gene3D" id="2.60.40.150">
    <property type="entry name" value="C2 domain"/>
    <property type="match status" value="1"/>
</dbReference>
<comment type="caution">
    <text evidence="3">The sequence shown here is derived from an EMBL/GenBank/DDBJ whole genome shotgun (WGS) entry which is preliminary data.</text>
</comment>
<organism evidence="3 4">
    <name type="scientific">Cannabis sativa</name>
    <name type="common">Hemp</name>
    <name type="synonym">Marijuana</name>
    <dbReference type="NCBI Taxonomy" id="3483"/>
    <lineage>
        <taxon>Eukaryota</taxon>
        <taxon>Viridiplantae</taxon>
        <taxon>Streptophyta</taxon>
        <taxon>Embryophyta</taxon>
        <taxon>Tracheophyta</taxon>
        <taxon>Spermatophyta</taxon>
        <taxon>Magnoliopsida</taxon>
        <taxon>eudicotyledons</taxon>
        <taxon>Gunneridae</taxon>
        <taxon>Pentapetalae</taxon>
        <taxon>rosids</taxon>
        <taxon>fabids</taxon>
        <taxon>Rosales</taxon>
        <taxon>Cannabaceae</taxon>
        <taxon>Cannabis</taxon>
    </lineage>
</organism>
<protein>
    <recommendedName>
        <fullName evidence="1">C2 domain-containing protein</fullName>
    </recommendedName>
</protein>
<evidence type="ECO:0000313" key="2">
    <source>
        <dbReference type="EMBL" id="KAF4347041.1"/>
    </source>
</evidence>
<dbReference type="EMBL" id="JAATIQ010000866">
    <property type="protein sequence ID" value="KAF4347041.1"/>
    <property type="molecule type" value="Genomic_DNA"/>
</dbReference>
<dbReference type="OMA" id="TAYPPGH"/>
<dbReference type="Proteomes" id="UP000583929">
    <property type="component" value="Unassembled WGS sequence"/>
</dbReference>
<dbReference type="SUPFAM" id="SSF49562">
    <property type="entry name" value="C2 domain (Calcium/lipid-binding domain, CaLB)"/>
    <property type="match status" value="1"/>
</dbReference>
<evidence type="ECO:0000259" key="1">
    <source>
        <dbReference type="PROSITE" id="PS50004"/>
    </source>
</evidence>
<dbReference type="OrthoDB" id="270970at2759"/>
<dbReference type="Pfam" id="PF00168">
    <property type="entry name" value="C2"/>
    <property type="match status" value="1"/>
</dbReference>
<dbReference type="InterPro" id="IPR044750">
    <property type="entry name" value="C2_SRC2/BAP"/>
</dbReference>
<keyword evidence="4" id="KW-1185">Reference proteome</keyword>
<gene>
    <name evidence="2" type="ORF">G4B88_001087</name>
    <name evidence="3" type="ORF">G4B88_016065</name>
</gene>
<name>A0A7J6ERB1_CANSA</name>
<evidence type="ECO:0000313" key="4">
    <source>
        <dbReference type="Proteomes" id="UP000583929"/>
    </source>
</evidence>
<dbReference type="CDD" id="cd04051">
    <property type="entry name" value="C2_SRC2_like"/>
    <property type="match status" value="1"/>
</dbReference>
<dbReference type="GO" id="GO:0006952">
    <property type="term" value="P:defense response"/>
    <property type="evidence" value="ECO:0007669"/>
    <property type="project" value="InterPro"/>
</dbReference>
<dbReference type="PANTHER" id="PTHR32246">
    <property type="entry name" value="INGRESSION PROTEIN FIC1"/>
    <property type="match status" value="1"/>
</dbReference>
<dbReference type="SMART" id="SM00239">
    <property type="entry name" value="C2"/>
    <property type="match status" value="1"/>
</dbReference>
<dbReference type="EMBL" id="JAATIQ010000338">
    <property type="protein sequence ID" value="KAF4360905.1"/>
    <property type="molecule type" value="Genomic_DNA"/>
</dbReference>
<accession>A0A803PST4</accession>
<proteinExistence type="predicted"/>
<dbReference type="InterPro" id="IPR035892">
    <property type="entry name" value="C2_domain_sf"/>
</dbReference>
<dbReference type="PANTHER" id="PTHR32246:SF163">
    <property type="entry name" value="PROTEIN SRC2-LIKE"/>
    <property type="match status" value="1"/>
</dbReference>
<reference evidence="3 4" key="1">
    <citation type="journal article" date="2020" name="bioRxiv">
        <title>Sequence and annotation of 42 cannabis genomes reveals extensive copy number variation in cannabinoid synthesis and pathogen resistance genes.</title>
        <authorList>
            <person name="Mckernan K.J."/>
            <person name="Helbert Y."/>
            <person name="Kane L.T."/>
            <person name="Ebling H."/>
            <person name="Zhang L."/>
            <person name="Liu B."/>
            <person name="Eaton Z."/>
            <person name="Mclaughlin S."/>
            <person name="Kingan S."/>
            <person name="Baybayan P."/>
            <person name="Concepcion G."/>
            <person name="Jordan M."/>
            <person name="Riva A."/>
            <person name="Barbazuk W."/>
            <person name="Harkins T."/>
        </authorList>
    </citation>
    <scope>NUCLEOTIDE SEQUENCE [LARGE SCALE GENOMIC DNA]</scope>
    <source>
        <strain evidence="4">cv. Jamaican Lion 4</strain>
        <strain evidence="3">Father</strain>
        <tissue evidence="3">Leaf</tissue>
    </source>
</reference>
<feature type="domain" description="C2" evidence="1">
    <location>
        <begin position="1"/>
        <end position="111"/>
    </location>
</feature>